<keyword evidence="5" id="KW-0133">Cell shape</keyword>
<evidence type="ECO:0000259" key="12">
    <source>
        <dbReference type="Pfam" id="PF03717"/>
    </source>
</evidence>
<dbReference type="GO" id="GO:0071972">
    <property type="term" value="F:peptidoglycan L,D-transpeptidase activity"/>
    <property type="evidence" value="ECO:0007669"/>
    <property type="project" value="TreeGrafter"/>
</dbReference>
<dbReference type="GO" id="GO:0009252">
    <property type="term" value="P:peptidoglycan biosynthetic process"/>
    <property type="evidence" value="ECO:0007669"/>
    <property type="project" value="UniProtKB-KW"/>
</dbReference>
<dbReference type="GO" id="GO:0005886">
    <property type="term" value="C:plasma membrane"/>
    <property type="evidence" value="ECO:0007669"/>
    <property type="project" value="UniProtKB-SubCell"/>
</dbReference>
<keyword evidence="3" id="KW-1003">Cell membrane</keyword>
<dbReference type="Gene3D" id="3.40.710.10">
    <property type="entry name" value="DD-peptidase/beta-lactamase superfamily"/>
    <property type="match status" value="1"/>
</dbReference>
<dbReference type="InterPro" id="IPR005311">
    <property type="entry name" value="PBP_dimer"/>
</dbReference>
<keyword evidence="9" id="KW-0961">Cell wall biogenesis/degradation</keyword>
<dbReference type="Pfam" id="PF03717">
    <property type="entry name" value="PBP_dimer"/>
    <property type="match status" value="1"/>
</dbReference>
<keyword evidence="7 10" id="KW-1133">Transmembrane helix</keyword>
<feature type="domain" description="Penicillin-binding protein transpeptidase" evidence="11">
    <location>
        <begin position="367"/>
        <end position="701"/>
    </location>
</feature>
<organism evidence="13 14">
    <name type="scientific">Vagococcus coleopterorum</name>
    <dbReference type="NCBI Taxonomy" id="2714946"/>
    <lineage>
        <taxon>Bacteria</taxon>
        <taxon>Bacillati</taxon>
        <taxon>Bacillota</taxon>
        <taxon>Bacilli</taxon>
        <taxon>Lactobacillales</taxon>
        <taxon>Enterococcaceae</taxon>
        <taxon>Vagococcus</taxon>
    </lineage>
</organism>
<evidence type="ECO:0000256" key="1">
    <source>
        <dbReference type="ARBA" id="ARBA00004162"/>
    </source>
</evidence>
<feature type="domain" description="Penicillin-binding protein dimerisation" evidence="12">
    <location>
        <begin position="78"/>
        <end position="318"/>
    </location>
</feature>
<keyword evidence="14" id="KW-1185">Reference proteome</keyword>
<proteinExistence type="inferred from homology"/>
<dbReference type="InterPro" id="IPR012338">
    <property type="entry name" value="Beta-lactam/transpept-like"/>
</dbReference>
<evidence type="ECO:0000256" key="3">
    <source>
        <dbReference type="ARBA" id="ARBA00022475"/>
    </source>
</evidence>
<evidence type="ECO:0000256" key="9">
    <source>
        <dbReference type="ARBA" id="ARBA00023316"/>
    </source>
</evidence>
<comment type="subcellular location">
    <subcellularLocation>
        <location evidence="1">Cell membrane</location>
        <topology evidence="1">Single-pass membrane protein</topology>
    </subcellularLocation>
</comment>
<keyword evidence="8 10" id="KW-0472">Membrane</keyword>
<dbReference type="Gene3D" id="1.10.10.1230">
    <property type="entry name" value="Penicillin-binding protein, N-terminal non-catalytic domain, head sub-domain"/>
    <property type="match status" value="1"/>
</dbReference>
<evidence type="ECO:0000256" key="7">
    <source>
        <dbReference type="ARBA" id="ARBA00022989"/>
    </source>
</evidence>
<name>A0A6G8AMS8_9ENTE</name>
<evidence type="ECO:0000259" key="11">
    <source>
        <dbReference type="Pfam" id="PF00905"/>
    </source>
</evidence>
<sequence length="710" mass="78912">MLGKIKRKFQEVTDSHKEVAPTVVHKKNHIPFRLNFLFFIVFGLFVALLIQLAYLQLANGQFFNTKIKWDQKTTIKGNAPRGQIYDRNGKVLVENTSKQAVLYTKPKNMSGEKLLETAKKITEIISIDADNVTDRDKKDYWLADPDHLKEAQGRLKKSEKVDAKGNFLSNDVVYQNTLDKVTEAEIDYSKDEEKVISVFKRISGAQEMTPVYVKTDDVTTEEVARVGESMGDIPGLSAGVDWERSYPEDEFLGTILGRVSTEKNGLPAEERNRYVANGYAVNDRVGLSYIEKYYETALKGTKSNLEMKLTEDGQRVESTVEKYPGEKGKNVVLTIEQEFQEKIEDILYRNYGQLMNSGKTQYSEGIYAVVMNPKTGEINALAGINHDLDSGKLSMDALGTINKSFTPGSVVKPATIMAGWRNGVISGNEVLVDEPIQIMGDAVKESVFTNGKSREMTAVEALKDSSNVYMMKIAFKLMGETYSKNMVLGDHTDVFATLRNNYQDFGLGTSTGIDVAGESFGLSTKDYYQPNGTLIQGRMGNLLDLSYGNFDTYTPIQLAQYVSTIANNGVKLAPRIVKGLYSNDPDGKLGGMELATKPKVMAHVGSQDQYDIIHEGMYQVVNEGGSGMWMDGTKYTASAKTGTAEVPKDNPNDPDNPIELYNSTMIAYAPSDDPKVSVSLVIPHISDEADKMNSQVTKEILDAYYDYFEK</sequence>
<evidence type="ECO:0000256" key="8">
    <source>
        <dbReference type="ARBA" id="ARBA00023136"/>
    </source>
</evidence>
<reference evidence="13 14" key="1">
    <citation type="submission" date="2020-03" db="EMBL/GenBank/DDBJ databases">
        <title>Vagococcus sp. nov., isolated from beetles.</title>
        <authorList>
            <person name="Hyun D.-W."/>
            <person name="Bae J.-W."/>
        </authorList>
    </citation>
    <scope>NUCLEOTIDE SEQUENCE [LARGE SCALE GENOMIC DNA]</scope>
    <source>
        <strain evidence="13 14">HDW17A</strain>
    </source>
</reference>
<dbReference type="PANTHER" id="PTHR30627">
    <property type="entry name" value="PEPTIDOGLYCAN D,D-TRANSPEPTIDASE"/>
    <property type="match status" value="1"/>
</dbReference>
<dbReference type="Gene3D" id="3.90.1310.10">
    <property type="entry name" value="Penicillin-binding protein 2a (Domain 2)"/>
    <property type="match status" value="1"/>
</dbReference>
<evidence type="ECO:0000256" key="2">
    <source>
        <dbReference type="ARBA" id="ARBA00007171"/>
    </source>
</evidence>
<gene>
    <name evidence="13" type="ORF">G7081_03890</name>
</gene>
<evidence type="ECO:0000256" key="5">
    <source>
        <dbReference type="ARBA" id="ARBA00022960"/>
    </source>
</evidence>
<feature type="transmembrane region" description="Helical" evidence="10">
    <location>
        <begin position="36"/>
        <end position="57"/>
    </location>
</feature>
<dbReference type="PANTHER" id="PTHR30627:SF2">
    <property type="entry name" value="PEPTIDOGLYCAN D,D-TRANSPEPTIDASE MRDA"/>
    <property type="match status" value="1"/>
</dbReference>
<evidence type="ECO:0000256" key="10">
    <source>
        <dbReference type="SAM" id="Phobius"/>
    </source>
</evidence>
<dbReference type="EMBL" id="CP049886">
    <property type="protein sequence ID" value="QIL46269.1"/>
    <property type="molecule type" value="Genomic_DNA"/>
</dbReference>
<dbReference type="AlphaFoldDB" id="A0A6G8AMS8"/>
<comment type="similarity">
    <text evidence="2">Belongs to the transpeptidase family.</text>
</comment>
<evidence type="ECO:0000313" key="13">
    <source>
        <dbReference type="EMBL" id="QIL46269.1"/>
    </source>
</evidence>
<dbReference type="GO" id="GO:0071555">
    <property type="term" value="P:cell wall organization"/>
    <property type="evidence" value="ECO:0007669"/>
    <property type="project" value="UniProtKB-KW"/>
</dbReference>
<dbReference type="Proteomes" id="UP000500890">
    <property type="component" value="Chromosome"/>
</dbReference>
<evidence type="ECO:0000256" key="6">
    <source>
        <dbReference type="ARBA" id="ARBA00022984"/>
    </source>
</evidence>
<keyword evidence="4 10" id="KW-0812">Transmembrane</keyword>
<dbReference type="Pfam" id="PF00905">
    <property type="entry name" value="Transpeptidase"/>
    <property type="match status" value="1"/>
</dbReference>
<dbReference type="InterPro" id="IPR050515">
    <property type="entry name" value="Beta-lactam/transpept"/>
</dbReference>
<dbReference type="SUPFAM" id="SSF56519">
    <property type="entry name" value="Penicillin binding protein dimerisation domain"/>
    <property type="match status" value="1"/>
</dbReference>
<dbReference type="RefSeq" id="WP_166007581.1">
    <property type="nucleotide sequence ID" value="NZ_CP049886.1"/>
</dbReference>
<evidence type="ECO:0000256" key="4">
    <source>
        <dbReference type="ARBA" id="ARBA00022692"/>
    </source>
</evidence>
<dbReference type="InterPro" id="IPR001460">
    <property type="entry name" value="PCN-bd_Tpept"/>
</dbReference>
<dbReference type="SUPFAM" id="SSF56601">
    <property type="entry name" value="beta-lactamase/transpeptidase-like"/>
    <property type="match status" value="1"/>
</dbReference>
<accession>A0A6G8AMS8</accession>
<dbReference type="GO" id="GO:0008658">
    <property type="term" value="F:penicillin binding"/>
    <property type="evidence" value="ECO:0007669"/>
    <property type="project" value="InterPro"/>
</dbReference>
<dbReference type="KEGG" id="vah:G7081_03890"/>
<protein>
    <submittedName>
        <fullName evidence="13">Penicillin-binding protein 2</fullName>
    </submittedName>
</protein>
<dbReference type="InterPro" id="IPR036138">
    <property type="entry name" value="PBP_dimer_sf"/>
</dbReference>
<evidence type="ECO:0000313" key="14">
    <source>
        <dbReference type="Proteomes" id="UP000500890"/>
    </source>
</evidence>
<dbReference type="GO" id="GO:0008360">
    <property type="term" value="P:regulation of cell shape"/>
    <property type="evidence" value="ECO:0007669"/>
    <property type="project" value="UniProtKB-KW"/>
</dbReference>
<keyword evidence="6" id="KW-0573">Peptidoglycan synthesis</keyword>